<evidence type="ECO:0000313" key="2">
    <source>
        <dbReference type="EMBL" id="ANF96882.1"/>
    </source>
</evidence>
<keyword evidence="1" id="KW-0732">Signal</keyword>
<dbReference type="OrthoDB" id="9923329at2"/>
<dbReference type="AlphaFoldDB" id="A0A172ZHK6"/>
<dbReference type="KEGG" id="pbv:AR543_13275"/>
<evidence type="ECO:0008006" key="4">
    <source>
        <dbReference type="Google" id="ProtNLM"/>
    </source>
</evidence>
<dbReference type="Proteomes" id="UP000078148">
    <property type="component" value="Chromosome"/>
</dbReference>
<keyword evidence="3" id="KW-1185">Reference proteome</keyword>
<proteinExistence type="predicted"/>
<name>A0A172ZHK6_9BACL</name>
<dbReference type="EMBL" id="CP013023">
    <property type="protein sequence ID" value="ANF96882.1"/>
    <property type="molecule type" value="Genomic_DNA"/>
</dbReference>
<dbReference type="RefSeq" id="WP_060534988.1">
    <property type="nucleotide sequence ID" value="NZ_CP013023.1"/>
</dbReference>
<gene>
    <name evidence="2" type="ORF">AR543_13275</name>
</gene>
<evidence type="ECO:0000256" key="1">
    <source>
        <dbReference type="SAM" id="SignalP"/>
    </source>
</evidence>
<organism evidence="2 3">
    <name type="scientific">Paenibacillus bovis</name>
    <dbReference type="NCBI Taxonomy" id="1616788"/>
    <lineage>
        <taxon>Bacteria</taxon>
        <taxon>Bacillati</taxon>
        <taxon>Bacillota</taxon>
        <taxon>Bacilli</taxon>
        <taxon>Bacillales</taxon>
        <taxon>Paenibacillaceae</taxon>
        <taxon>Paenibacillus</taxon>
    </lineage>
</organism>
<feature type="chain" id="PRO_5039294942" description="DUF4402 domain-containing protein" evidence="1">
    <location>
        <begin position="21"/>
        <end position="139"/>
    </location>
</feature>
<protein>
    <recommendedName>
        <fullName evidence="4">DUF4402 domain-containing protein</fullName>
    </recommendedName>
</protein>
<feature type="signal peptide" evidence="1">
    <location>
        <begin position="1"/>
        <end position="20"/>
    </location>
</feature>
<accession>A0A172ZHK6</accession>
<evidence type="ECO:0000313" key="3">
    <source>
        <dbReference type="Proteomes" id="UP000078148"/>
    </source>
</evidence>
<sequence>MKTRNIAVLSALSLAFALTAAPTGFASSISPDVTVNNPTVSSQDSISINAQSGPYPVGGNAVVVPMRGELAVTVNPARYATFNLQVTDLRTGSIVANQAYSGSSAYTFRVSNSSLVGNYSVSVTSSTGGSNGTFSLSYL</sequence>
<reference evidence="2 3" key="2">
    <citation type="journal article" date="2016" name="Int. J. Syst. Evol. Microbiol.">
        <title>Paenibacillus bovis sp. nov., isolated from raw yak (Bos grunniens) milk.</title>
        <authorList>
            <person name="Gao C."/>
            <person name="Han J."/>
            <person name="Liu Z."/>
            <person name="Xu X."/>
            <person name="Hang F."/>
            <person name="Wu Z."/>
        </authorList>
    </citation>
    <scope>NUCLEOTIDE SEQUENCE [LARGE SCALE GENOMIC DNA]</scope>
    <source>
        <strain evidence="2 3">BD3526</strain>
    </source>
</reference>
<reference evidence="3" key="1">
    <citation type="submission" date="2015-10" db="EMBL/GenBank/DDBJ databases">
        <title>Genome of Paenibacillus bovis sp. nov.</title>
        <authorList>
            <person name="Wu Z."/>
            <person name="Gao C."/>
            <person name="Liu Z."/>
            <person name="Zheng H."/>
        </authorList>
    </citation>
    <scope>NUCLEOTIDE SEQUENCE [LARGE SCALE GENOMIC DNA]</scope>
    <source>
        <strain evidence="3">BD3526</strain>
    </source>
</reference>